<dbReference type="Gene3D" id="2.60.120.40">
    <property type="match status" value="1"/>
</dbReference>
<dbReference type="InterPro" id="IPR008983">
    <property type="entry name" value="Tumour_necrosis_fac-like_dom"/>
</dbReference>
<proteinExistence type="predicted"/>
<dbReference type="AlphaFoldDB" id="X1PXG6"/>
<evidence type="ECO:0008006" key="2">
    <source>
        <dbReference type="Google" id="ProtNLM"/>
    </source>
</evidence>
<comment type="caution">
    <text evidence="1">The sequence shown here is derived from an EMBL/GenBank/DDBJ whole genome shotgun (WGS) entry which is preliminary data.</text>
</comment>
<dbReference type="SUPFAM" id="SSF49842">
    <property type="entry name" value="TNF-like"/>
    <property type="match status" value="1"/>
</dbReference>
<sequence length="198" mass="22085">MGSLKKLYGYYKTGKTWIPILVAVSGKVVISAIPDHHLSHEIDGSDEIEDLSDITPDRIKIETKCRAYLNTQQLNLVSGTWTKVLLDTENYDIGSNFTNSIFTVPITGYYLVRGQVTFKNILADREYANAIYINGVRISQGYMQSSITDDNMAQITDILHLTIDDEITLYALSVAGVNTIDIKDGTQITYMAIHLLSV</sequence>
<dbReference type="EMBL" id="BARW01001512">
    <property type="protein sequence ID" value="GAI60608.1"/>
    <property type="molecule type" value="Genomic_DNA"/>
</dbReference>
<organism evidence="1">
    <name type="scientific">marine sediment metagenome</name>
    <dbReference type="NCBI Taxonomy" id="412755"/>
    <lineage>
        <taxon>unclassified sequences</taxon>
        <taxon>metagenomes</taxon>
        <taxon>ecological metagenomes</taxon>
    </lineage>
</organism>
<name>X1PXG6_9ZZZZ</name>
<protein>
    <recommendedName>
        <fullName evidence="2">C1q domain-containing protein</fullName>
    </recommendedName>
</protein>
<gene>
    <name evidence="1" type="ORF">S12H4_04772</name>
</gene>
<accession>X1PXG6</accession>
<reference evidence="1" key="1">
    <citation type="journal article" date="2014" name="Front. Microbiol.">
        <title>High frequency of phylogenetically diverse reductive dehalogenase-homologous genes in deep subseafloor sedimentary metagenomes.</title>
        <authorList>
            <person name="Kawai M."/>
            <person name="Futagami T."/>
            <person name="Toyoda A."/>
            <person name="Takaki Y."/>
            <person name="Nishi S."/>
            <person name="Hori S."/>
            <person name="Arai W."/>
            <person name="Tsubouchi T."/>
            <person name="Morono Y."/>
            <person name="Uchiyama I."/>
            <person name="Ito T."/>
            <person name="Fujiyama A."/>
            <person name="Inagaki F."/>
            <person name="Takami H."/>
        </authorList>
    </citation>
    <scope>NUCLEOTIDE SEQUENCE</scope>
    <source>
        <strain evidence="1">Expedition CK06-06</strain>
    </source>
</reference>
<evidence type="ECO:0000313" key="1">
    <source>
        <dbReference type="EMBL" id="GAI60608.1"/>
    </source>
</evidence>